<dbReference type="OrthoDB" id="8099596at2"/>
<evidence type="ECO:0000313" key="1">
    <source>
        <dbReference type="EMBL" id="PTE12410.1"/>
    </source>
</evidence>
<sequence length="69" mass="7610">MPIRRKAEEAGVFTPSEVALLGRVFDRLKIEGQSEQRREALASRIIANFSAGITDEDDLVLASKLPLGR</sequence>
<evidence type="ECO:0000313" key="2">
    <source>
        <dbReference type="Proteomes" id="UP000240259"/>
    </source>
</evidence>
<proteinExistence type="predicted"/>
<keyword evidence="2" id="KW-1185">Reference proteome</keyword>
<accession>A0A2T4J3D5</accession>
<dbReference type="AlphaFoldDB" id="A0A2T4J3D5"/>
<name>A0A2T4J3D5_9HYPH</name>
<dbReference type="EMBL" id="PZJX01000003">
    <property type="protein sequence ID" value="PTE12410.1"/>
    <property type="molecule type" value="Genomic_DNA"/>
</dbReference>
<dbReference type="Proteomes" id="UP000240259">
    <property type="component" value="Unassembled WGS sequence"/>
</dbReference>
<protein>
    <submittedName>
        <fullName evidence="1">Uncharacterized protein</fullName>
    </submittedName>
</protein>
<gene>
    <name evidence="1" type="ORF">C9427_02040</name>
</gene>
<dbReference type="RefSeq" id="WP_107647540.1">
    <property type="nucleotide sequence ID" value="NZ_PZJX01000003.1"/>
</dbReference>
<comment type="caution">
    <text evidence="1">The sequence shown here is derived from an EMBL/GenBank/DDBJ whole genome shotgun (WGS) entry which is preliminary data.</text>
</comment>
<organism evidence="1 2">
    <name type="scientific">Mesorhizobium helmanticense</name>
    <dbReference type="NCBI Taxonomy" id="1776423"/>
    <lineage>
        <taxon>Bacteria</taxon>
        <taxon>Pseudomonadati</taxon>
        <taxon>Pseudomonadota</taxon>
        <taxon>Alphaproteobacteria</taxon>
        <taxon>Hyphomicrobiales</taxon>
        <taxon>Phyllobacteriaceae</taxon>
        <taxon>Mesorhizobium</taxon>
    </lineage>
</organism>
<reference evidence="1 2" key="1">
    <citation type="submission" date="2018-03" db="EMBL/GenBank/DDBJ databases">
        <title>Genome sequence of the symbiotic type strain Mesorhizobium helmanticense CSLC115NT isolated from Lotus corniculatus nodules.</title>
        <authorList>
            <person name="Sannazzaro A.I."/>
            <person name="Torres Tejerizo G.A."/>
            <person name="Dip D."/>
            <person name="Caballero M."/>
            <person name="Pistorio M."/>
            <person name="Estrella M.J."/>
        </authorList>
    </citation>
    <scope>NUCLEOTIDE SEQUENCE [LARGE SCALE GENOMIC DNA]</scope>
    <source>
        <strain evidence="1 2">CSLC115N</strain>
    </source>
</reference>